<accession>A0A9W6F6H4</accession>
<reference evidence="2 3" key="1">
    <citation type="journal article" date="2023" name="Commun. Biol.">
        <title>Reorganization of the ancestral sex-determining regions during the evolution of trioecy in Pleodorina starrii.</title>
        <authorList>
            <person name="Takahashi K."/>
            <person name="Suzuki S."/>
            <person name="Kawai-Toyooka H."/>
            <person name="Yamamoto K."/>
            <person name="Hamaji T."/>
            <person name="Ootsuki R."/>
            <person name="Yamaguchi H."/>
            <person name="Kawachi M."/>
            <person name="Higashiyama T."/>
            <person name="Nozaki H."/>
        </authorList>
    </citation>
    <scope>NUCLEOTIDE SEQUENCE [LARGE SCALE GENOMIC DNA]</scope>
    <source>
        <strain evidence="2 3">NIES-4479</strain>
    </source>
</reference>
<dbReference type="OrthoDB" id="545341at2759"/>
<name>A0A9W6F6H4_9CHLO</name>
<keyword evidence="3" id="KW-1185">Reference proteome</keyword>
<comment type="caution">
    <text evidence="2">The sequence shown here is derived from an EMBL/GenBank/DDBJ whole genome shotgun (WGS) entry which is preliminary data.</text>
</comment>
<feature type="region of interest" description="Disordered" evidence="1">
    <location>
        <begin position="1"/>
        <end position="146"/>
    </location>
</feature>
<protein>
    <submittedName>
        <fullName evidence="2">Uncharacterized protein</fullName>
    </submittedName>
</protein>
<feature type="compositionally biased region" description="Low complexity" evidence="1">
    <location>
        <begin position="15"/>
        <end position="48"/>
    </location>
</feature>
<gene>
    <name evidence="2" type="primary">PLEST009460</name>
    <name evidence="2" type="ORF">PLESTB_001319200</name>
</gene>
<dbReference type="Proteomes" id="UP001165080">
    <property type="component" value="Unassembled WGS sequence"/>
</dbReference>
<proteinExistence type="predicted"/>
<sequence length="168" mass="17155">MDLLGQYSDSDADDQQTTADPTPGPAGQPTCRGVPATAQPQPQPQRRNAAPDDDGAGAGHHLQTAPPPATLFNPFASPDADRQTSNSSASPLSGGGGGKRGFTQVTGSGPIQDAPPKASRNAANPSGPKPAFTTALVPPQLRNGRANVATEDVERIFSKGTLAKRRPA</sequence>
<evidence type="ECO:0000313" key="2">
    <source>
        <dbReference type="EMBL" id="GLC58109.1"/>
    </source>
</evidence>
<dbReference type="EMBL" id="BRXU01000021">
    <property type="protein sequence ID" value="GLC58109.1"/>
    <property type="molecule type" value="Genomic_DNA"/>
</dbReference>
<dbReference type="AlphaFoldDB" id="A0A9W6F6H4"/>
<organism evidence="2 3">
    <name type="scientific">Pleodorina starrii</name>
    <dbReference type="NCBI Taxonomy" id="330485"/>
    <lineage>
        <taxon>Eukaryota</taxon>
        <taxon>Viridiplantae</taxon>
        <taxon>Chlorophyta</taxon>
        <taxon>core chlorophytes</taxon>
        <taxon>Chlorophyceae</taxon>
        <taxon>CS clade</taxon>
        <taxon>Chlamydomonadales</taxon>
        <taxon>Volvocaceae</taxon>
        <taxon>Pleodorina</taxon>
    </lineage>
</organism>
<evidence type="ECO:0000313" key="3">
    <source>
        <dbReference type="Proteomes" id="UP001165080"/>
    </source>
</evidence>
<evidence type="ECO:0000256" key="1">
    <source>
        <dbReference type="SAM" id="MobiDB-lite"/>
    </source>
</evidence>